<dbReference type="Pfam" id="PF01257">
    <property type="entry name" value="2Fe-2S_thioredx"/>
    <property type="match status" value="1"/>
</dbReference>
<keyword evidence="2 7" id="KW-0001">2Fe-2S</keyword>
<dbReference type="InterPro" id="IPR041921">
    <property type="entry name" value="NuoE_N"/>
</dbReference>
<evidence type="ECO:0000313" key="9">
    <source>
        <dbReference type="Proteomes" id="UP001199296"/>
    </source>
</evidence>
<gene>
    <name evidence="8" type="ORF">LJ207_09605</name>
</gene>
<dbReference type="AlphaFoldDB" id="A0AAW4X187"/>
<dbReference type="Proteomes" id="UP001199296">
    <property type="component" value="Unassembled WGS sequence"/>
</dbReference>
<feature type="binding site" evidence="7">
    <location>
        <position position="131"/>
    </location>
    <ligand>
        <name>[2Fe-2S] cluster</name>
        <dbReference type="ChEBI" id="CHEBI:190135"/>
    </ligand>
</feature>
<dbReference type="Gene3D" id="3.40.30.10">
    <property type="entry name" value="Glutaredoxin"/>
    <property type="match status" value="1"/>
</dbReference>
<comment type="similarity">
    <text evidence="1">Belongs to the complex I 24 kDa subunit family.</text>
</comment>
<dbReference type="SUPFAM" id="SSF52833">
    <property type="entry name" value="Thioredoxin-like"/>
    <property type="match status" value="1"/>
</dbReference>
<keyword evidence="4 7" id="KW-0408">Iron</keyword>
<evidence type="ECO:0000256" key="5">
    <source>
        <dbReference type="ARBA" id="ARBA00023014"/>
    </source>
</evidence>
<feature type="binding site" evidence="7">
    <location>
        <position position="86"/>
    </location>
    <ligand>
        <name>[2Fe-2S] cluster</name>
        <dbReference type="ChEBI" id="CHEBI:190135"/>
    </ligand>
</feature>
<dbReference type="PANTHER" id="PTHR43342:SF2">
    <property type="entry name" value="POTENTIAL NAD-REDUCING HYDROGENASE SUBUNIT"/>
    <property type="match status" value="1"/>
</dbReference>
<dbReference type="InterPro" id="IPR042128">
    <property type="entry name" value="NuoE_dom"/>
</dbReference>
<dbReference type="GO" id="GO:0016491">
    <property type="term" value="F:oxidoreductase activity"/>
    <property type="evidence" value="ECO:0007669"/>
    <property type="project" value="InterPro"/>
</dbReference>
<evidence type="ECO:0000256" key="7">
    <source>
        <dbReference type="PIRSR" id="PIRSR000216-1"/>
    </source>
</evidence>
<dbReference type="GO" id="GO:0046872">
    <property type="term" value="F:metal ion binding"/>
    <property type="evidence" value="ECO:0007669"/>
    <property type="project" value="UniProtKB-KW"/>
</dbReference>
<evidence type="ECO:0000256" key="3">
    <source>
        <dbReference type="ARBA" id="ARBA00022723"/>
    </source>
</evidence>
<dbReference type="InterPro" id="IPR002023">
    <property type="entry name" value="NuoE-like"/>
</dbReference>
<evidence type="ECO:0000256" key="4">
    <source>
        <dbReference type="ARBA" id="ARBA00023004"/>
    </source>
</evidence>
<evidence type="ECO:0000256" key="2">
    <source>
        <dbReference type="ARBA" id="ARBA00022714"/>
    </source>
</evidence>
<keyword evidence="3 7" id="KW-0479">Metal-binding</keyword>
<proteinExistence type="inferred from homology"/>
<dbReference type="InterPro" id="IPR036249">
    <property type="entry name" value="Thioredoxin-like_sf"/>
</dbReference>
<name>A0AAW4X187_9FIRM</name>
<evidence type="ECO:0000256" key="1">
    <source>
        <dbReference type="ARBA" id="ARBA00010643"/>
    </source>
</evidence>
<dbReference type="CDD" id="cd03064">
    <property type="entry name" value="TRX_Fd_NuoE"/>
    <property type="match status" value="1"/>
</dbReference>
<evidence type="ECO:0000256" key="6">
    <source>
        <dbReference type="ARBA" id="ARBA00034078"/>
    </source>
</evidence>
<comment type="caution">
    <text evidence="8">The sequence shown here is derived from an EMBL/GenBank/DDBJ whole genome shotgun (WGS) entry which is preliminary data.</text>
</comment>
<dbReference type="PANTHER" id="PTHR43342">
    <property type="entry name" value="NADH-QUINONE OXIDOREDUCTASE, E SUBUNIT"/>
    <property type="match status" value="1"/>
</dbReference>
<organism evidence="8 9">
    <name type="scientific">Halanaerobium polyolivorans</name>
    <dbReference type="NCBI Taxonomy" id="2886943"/>
    <lineage>
        <taxon>Bacteria</taxon>
        <taxon>Bacillati</taxon>
        <taxon>Bacillota</taxon>
        <taxon>Clostridia</taxon>
        <taxon>Halanaerobiales</taxon>
        <taxon>Halanaerobiaceae</taxon>
        <taxon>Halanaerobium</taxon>
    </lineage>
</organism>
<feature type="binding site" evidence="7">
    <location>
        <position position="91"/>
    </location>
    <ligand>
        <name>[2Fe-2S] cluster</name>
        <dbReference type="ChEBI" id="CHEBI:190135"/>
    </ligand>
</feature>
<protein>
    <submittedName>
        <fullName evidence="8">NAD(P)H-dependent oxidoreductase subunit E</fullName>
    </submittedName>
</protein>
<keyword evidence="9" id="KW-1185">Reference proteome</keyword>
<comment type="cofactor">
    <cofactor evidence="7">
        <name>[2Fe-2S] cluster</name>
        <dbReference type="ChEBI" id="CHEBI:190135"/>
    </cofactor>
    <text evidence="7">Binds 1 [2Fe-2S] cluster.</text>
</comment>
<dbReference type="Gene3D" id="1.10.10.1590">
    <property type="entry name" value="NADH-quinone oxidoreductase subunit E"/>
    <property type="match status" value="1"/>
</dbReference>
<dbReference type="RefSeq" id="WP_229346279.1">
    <property type="nucleotide sequence ID" value="NZ_JAJFAT010000013.1"/>
</dbReference>
<dbReference type="GO" id="GO:0051537">
    <property type="term" value="F:2 iron, 2 sulfur cluster binding"/>
    <property type="evidence" value="ECO:0007669"/>
    <property type="project" value="UniProtKB-KW"/>
</dbReference>
<comment type="cofactor">
    <cofactor evidence="6">
        <name>[2Fe-2S] cluster</name>
        <dbReference type="ChEBI" id="CHEBI:190135"/>
    </cofactor>
</comment>
<reference evidence="8 9" key="1">
    <citation type="submission" date="2021-10" db="EMBL/GenBank/DDBJ databases">
        <authorList>
            <person name="Grouzdev D.S."/>
            <person name="Pantiukh K.S."/>
            <person name="Krutkina M.S."/>
        </authorList>
    </citation>
    <scope>NUCLEOTIDE SEQUENCE [LARGE SCALE GENOMIC DNA]</scope>
    <source>
        <strain evidence="8 9">Z-7514</strain>
    </source>
</reference>
<dbReference type="InterPro" id="IPR028431">
    <property type="entry name" value="NADP_DH_HndA-like"/>
</dbReference>
<keyword evidence="5 7" id="KW-0411">Iron-sulfur</keyword>
<sequence length="167" mass="18417">MSVIEAKKSEEYREEIEAILAKYEGDGFALIEILHEAQELIGYLPKDVQKIVADNLNMAPTTVSSVISFYNYFSDTPKGEYQVALCKGTACYVKGAKEIIEKIEDRYGIASGETTEDGKLSLEVVRCLGACGLSPVMTVNGKAHGLLNPEKAVTIIDKYLNREMEEV</sequence>
<dbReference type="EMBL" id="JAJFAT010000013">
    <property type="protein sequence ID" value="MCC3145578.1"/>
    <property type="molecule type" value="Genomic_DNA"/>
</dbReference>
<accession>A0AAW4X187</accession>
<dbReference type="PIRSF" id="PIRSF000216">
    <property type="entry name" value="NADH_DH_24kDa"/>
    <property type="match status" value="1"/>
</dbReference>
<feature type="binding site" evidence="7">
    <location>
        <position position="127"/>
    </location>
    <ligand>
        <name>[2Fe-2S] cluster</name>
        <dbReference type="ChEBI" id="CHEBI:190135"/>
    </ligand>
</feature>
<evidence type="ECO:0000313" key="8">
    <source>
        <dbReference type="EMBL" id="MCC3145578.1"/>
    </source>
</evidence>